<dbReference type="CDD" id="cd06261">
    <property type="entry name" value="TM_PBP2"/>
    <property type="match status" value="1"/>
</dbReference>
<dbReference type="PANTHER" id="PTHR43744:SF12">
    <property type="entry name" value="ABC TRANSPORTER PERMEASE PROTEIN MG189-RELATED"/>
    <property type="match status" value="1"/>
</dbReference>
<reference evidence="9 10" key="1">
    <citation type="submission" date="2019-02" db="EMBL/GenBank/DDBJ databases">
        <title>Paenibacillus sp. nov., isolated from surface-sterilized tissue of Thalictrum simplex L.</title>
        <authorList>
            <person name="Tuo L."/>
        </authorList>
    </citation>
    <scope>NUCLEOTIDE SEQUENCE [LARGE SCALE GENOMIC DNA]</scope>
    <source>
        <strain evidence="9 10">N2SHLJ1</strain>
    </source>
</reference>
<accession>A0A4Q9DFC2</accession>
<keyword evidence="10" id="KW-1185">Reference proteome</keyword>
<evidence type="ECO:0000256" key="6">
    <source>
        <dbReference type="ARBA" id="ARBA00023136"/>
    </source>
</evidence>
<feature type="transmembrane region" description="Helical" evidence="7">
    <location>
        <begin position="240"/>
        <end position="261"/>
    </location>
</feature>
<evidence type="ECO:0000256" key="1">
    <source>
        <dbReference type="ARBA" id="ARBA00004651"/>
    </source>
</evidence>
<protein>
    <submittedName>
        <fullName evidence="9">Carbohydrate ABC transporter permease</fullName>
    </submittedName>
</protein>
<keyword evidence="4 7" id="KW-0812">Transmembrane</keyword>
<feature type="transmembrane region" description="Helical" evidence="7">
    <location>
        <begin position="68"/>
        <end position="95"/>
    </location>
</feature>
<evidence type="ECO:0000256" key="4">
    <source>
        <dbReference type="ARBA" id="ARBA00022692"/>
    </source>
</evidence>
<evidence type="ECO:0000256" key="7">
    <source>
        <dbReference type="RuleBase" id="RU363032"/>
    </source>
</evidence>
<comment type="caution">
    <text evidence="9">The sequence shown here is derived from an EMBL/GenBank/DDBJ whole genome shotgun (WGS) entry which is preliminary data.</text>
</comment>
<evidence type="ECO:0000313" key="10">
    <source>
        <dbReference type="Proteomes" id="UP000293142"/>
    </source>
</evidence>
<keyword evidence="6 7" id="KW-0472">Membrane</keyword>
<dbReference type="InterPro" id="IPR000515">
    <property type="entry name" value="MetI-like"/>
</dbReference>
<dbReference type="OrthoDB" id="9771544at2"/>
<feature type="transmembrane region" description="Helical" evidence="7">
    <location>
        <begin position="182"/>
        <end position="207"/>
    </location>
</feature>
<name>A0A4Q9DFC2_9BACL</name>
<dbReference type="Gene3D" id="1.10.3720.10">
    <property type="entry name" value="MetI-like"/>
    <property type="match status" value="1"/>
</dbReference>
<dbReference type="SUPFAM" id="SSF161098">
    <property type="entry name" value="MetI-like"/>
    <property type="match status" value="1"/>
</dbReference>
<evidence type="ECO:0000259" key="8">
    <source>
        <dbReference type="PROSITE" id="PS50928"/>
    </source>
</evidence>
<organism evidence="9 10">
    <name type="scientific">Paenibacillus thalictri</name>
    <dbReference type="NCBI Taxonomy" id="2527873"/>
    <lineage>
        <taxon>Bacteria</taxon>
        <taxon>Bacillati</taxon>
        <taxon>Bacillota</taxon>
        <taxon>Bacilli</taxon>
        <taxon>Bacillales</taxon>
        <taxon>Paenibacillaceae</taxon>
        <taxon>Paenibacillus</taxon>
    </lineage>
</organism>
<dbReference type="PANTHER" id="PTHR43744">
    <property type="entry name" value="ABC TRANSPORTER PERMEASE PROTEIN MG189-RELATED-RELATED"/>
    <property type="match status" value="1"/>
</dbReference>
<comment type="subcellular location">
    <subcellularLocation>
        <location evidence="1 7">Cell membrane</location>
        <topology evidence="1 7">Multi-pass membrane protein</topology>
    </subcellularLocation>
</comment>
<dbReference type="GO" id="GO:0055085">
    <property type="term" value="P:transmembrane transport"/>
    <property type="evidence" value="ECO:0007669"/>
    <property type="project" value="InterPro"/>
</dbReference>
<keyword evidence="2 7" id="KW-0813">Transport</keyword>
<evidence type="ECO:0000256" key="3">
    <source>
        <dbReference type="ARBA" id="ARBA00022475"/>
    </source>
</evidence>
<feature type="transmembrane region" description="Helical" evidence="7">
    <location>
        <begin position="107"/>
        <end position="131"/>
    </location>
</feature>
<comment type="similarity">
    <text evidence="7">Belongs to the binding-protein-dependent transport system permease family.</text>
</comment>
<evidence type="ECO:0000313" key="9">
    <source>
        <dbReference type="EMBL" id="TBL68476.1"/>
    </source>
</evidence>
<keyword evidence="3" id="KW-1003">Cell membrane</keyword>
<keyword evidence="5 7" id="KW-1133">Transmembrane helix</keyword>
<dbReference type="RefSeq" id="WP_131018829.1">
    <property type="nucleotide sequence ID" value="NZ_SIRE01000045.1"/>
</dbReference>
<dbReference type="EMBL" id="SIRE01000045">
    <property type="protein sequence ID" value="TBL68476.1"/>
    <property type="molecule type" value="Genomic_DNA"/>
</dbReference>
<gene>
    <name evidence="9" type="ORF">EYB31_37905</name>
</gene>
<dbReference type="AlphaFoldDB" id="A0A4Q9DFC2"/>
<evidence type="ECO:0000256" key="2">
    <source>
        <dbReference type="ARBA" id="ARBA00022448"/>
    </source>
</evidence>
<dbReference type="PROSITE" id="PS50928">
    <property type="entry name" value="ABC_TM1"/>
    <property type="match status" value="1"/>
</dbReference>
<feature type="domain" description="ABC transmembrane type-1" evidence="8">
    <location>
        <begin position="72"/>
        <end position="261"/>
    </location>
</feature>
<feature type="transmembrane region" description="Helical" evidence="7">
    <location>
        <begin position="143"/>
        <end position="161"/>
    </location>
</feature>
<dbReference type="InterPro" id="IPR035906">
    <property type="entry name" value="MetI-like_sf"/>
</dbReference>
<evidence type="ECO:0000256" key="5">
    <source>
        <dbReference type="ARBA" id="ARBA00022989"/>
    </source>
</evidence>
<dbReference type="Proteomes" id="UP000293142">
    <property type="component" value="Unassembled WGS sequence"/>
</dbReference>
<dbReference type="Pfam" id="PF00528">
    <property type="entry name" value="BPD_transp_1"/>
    <property type="match status" value="1"/>
</dbReference>
<proteinExistence type="inferred from homology"/>
<sequence length="276" mass="31232">MVEKQKKLKKLVLFVLAFGGSLITLFPFLWMLATSFKTNREVYSSGLSIIPKSLSLANYIKAFEVAPIFVYLMNSIMISVVTTIGVVITSLLAGYSLSRLHFPGRNIIFIAVLGTMMVPHQSSMIPSFIMLKNFGWLDSYKALIIPFLVYPFAVFMMRNFLLNLPKELEEAAHLDGCSRLQILYKIFLPLSKPAIASIIILNFTHVWNDFFWPLVMTKSVNMRTMQVGLSMLKNEFTLQWPLLMSATVVSAIPIFIIYILFQRFFVQGSVSSGVKG</sequence>
<dbReference type="GO" id="GO:0005886">
    <property type="term" value="C:plasma membrane"/>
    <property type="evidence" value="ECO:0007669"/>
    <property type="project" value="UniProtKB-SubCell"/>
</dbReference>
<feature type="transmembrane region" description="Helical" evidence="7">
    <location>
        <begin position="12"/>
        <end position="33"/>
    </location>
</feature>